<reference evidence="25 26" key="1">
    <citation type="submission" date="2017-12" db="EMBL/GenBank/DDBJ databases">
        <title>Genome Sequence of a Multidrug-Resistant Candida haemulonii Isolate from a Patient with Chronic Leg Ulcers in Israel.</title>
        <authorList>
            <person name="Chow N.A."/>
            <person name="Gade L."/>
            <person name="Batra D."/>
            <person name="Rowe L.A."/>
            <person name="Ben-Ami R."/>
            <person name="Loparev V.N."/>
            <person name="Litvintseva A.P."/>
        </authorList>
    </citation>
    <scope>NUCLEOTIDE SEQUENCE [LARGE SCALE GENOMIC DNA]</scope>
    <source>
        <strain evidence="25 26">B11899</strain>
    </source>
</reference>
<dbReference type="VEuPathDB" id="FungiDB:CXQ85_001878"/>
<evidence type="ECO:0000256" key="16">
    <source>
        <dbReference type="ARBA" id="ARBA00023315"/>
    </source>
</evidence>
<dbReference type="InterPro" id="IPR010961">
    <property type="entry name" value="4pyrrol_synth_NH2levulA_synth"/>
</dbReference>
<keyword evidence="26" id="KW-1185">Reference proteome</keyword>
<evidence type="ECO:0000256" key="15">
    <source>
        <dbReference type="ARBA" id="ARBA00023212"/>
    </source>
</evidence>
<comment type="subcellular location">
    <subcellularLocation>
        <location evidence="3">Cytoplasm</location>
        <location evidence="3">Cytoskeleton</location>
    </subcellularLocation>
    <subcellularLocation>
        <location evidence="4">Mitochondrion matrix</location>
    </subcellularLocation>
</comment>
<dbReference type="RefSeq" id="XP_025341038.1">
    <property type="nucleotide sequence ID" value="XM_025485573.1"/>
</dbReference>
<dbReference type="InterPro" id="IPR001917">
    <property type="entry name" value="Aminotrans_II_pyridoxalP_BS"/>
</dbReference>
<dbReference type="InterPro" id="IPR041470">
    <property type="entry name" value="GCP_N"/>
</dbReference>
<dbReference type="GO" id="GO:0030170">
    <property type="term" value="F:pyridoxal phosphate binding"/>
    <property type="evidence" value="ECO:0007669"/>
    <property type="project" value="InterPro"/>
</dbReference>
<keyword evidence="11" id="KW-0808">Transferase</keyword>
<dbReference type="EMBL" id="PKFO01000003">
    <property type="protein sequence ID" value="PVH20098.1"/>
    <property type="molecule type" value="Genomic_DNA"/>
</dbReference>
<dbReference type="NCBIfam" id="TIGR01821">
    <property type="entry name" value="5aminolev_synth"/>
    <property type="match status" value="1"/>
</dbReference>
<keyword evidence="13" id="KW-0663">Pyridoxal phosphate</keyword>
<feature type="compositionally biased region" description="Low complexity" evidence="21">
    <location>
        <begin position="685"/>
        <end position="697"/>
    </location>
</feature>
<dbReference type="GO" id="GO:0005759">
    <property type="term" value="C:mitochondrial matrix"/>
    <property type="evidence" value="ECO:0007669"/>
    <property type="project" value="UniProtKB-SubCell"/>
</dbReference>
<evidence type="ECO:0000256" key="1">
    <source>
        <dbReference type="ARBA" id="ARBA00001933"/>
    </source>
</evidence>
<dbReference type="GO" id="GO:0003870">
    <property type="term" value="F:5-aminolevulinate synthase activity"/>
    <property type="evidence" value="ECO:0007669"/>
    <property type="project" value="UniProtKB-EC"/>
</dbReference>
<evidence type="ECO:0000256" key="19">
    <source>
        <dbReference type="ARBA" id="ARBA00032773"/>
    </source>
</evidence>
<accession>A0A2V1AQH1</accession>
<feature type="region of interest" description="Disordered" evidence="21">
    <location>
        <begin position="680"/>
        <end position="719"/>
    </location>
</feature>
<comment type="similarity">
    <text evidence="6">Belongs to the class-II pyridoxal-phosphate-dependent aminotransferase family.</text>
</comment>
<evidence type="ECO:0000256" key="11">
    <source>
        <dbReference type="ARBA" id="ARBA00022679"/>
    </source>
</evidence>
<dbReference type="Pfam" id="PF17681">
    <property type="entry name" value="GCP_N_terminal"/>
    <property type="match status" value="1"/>
</dbReference>
<feature type="domain" description="Gamma tubulin complex component C-terminal" evidence="23">
    <location>
        <begin position="1012"/>
        <end position="1390"/>
    </location>
</feature>
<organism evidence="25 26">
    <name type="scientific">Candidozyma haemuli</name>
    <dbReference type="NCBI Taxonomy" id="45357"/>
    <lineage>
        <taxon>Eukaryota</taxon>
        <taxon>Fungi</taxon>
        <taxon>Dikarya</taxon>
        <taxon>Ascomycota</taxon>
        <taxon>Saccharomycotina</taxon>
        <taxon>Pichiomycetes</taxon>
        <taxon>Metschnikowiaceae</taxon>
        <taxon>Candidozyma</taxon>
    </lineage>
</organism>
<evidence type="ECO:0000256" key="9">
    <source>
        <dbReference type="ARBA" id="ARBA00019560"/>
    </source>
</evidence>
<evidence type="ECO:0000256" key="8">
    <source>
        <dbReference type="ARBA" id="ARBA00013257"/>
    </source>
</evidence>
<dbReference type="Pfam" id="PF00155">
    <property type="entry name" value="Aminotran_1_2"/>
    <property type="match status" value="1"/>
</dbReference>
<proteinExistence type="inferred from homology"/>
<name>A0A2V1AQH1_9ASCO</name>
<dbReference type="InterPro" id="IPR042241">
    <property type="entry name" value="GCP_C_sf"/>
</dbReference>
<evidence type="ECO:0000256" key="13">
    <source>
        <dbReference type="ARBA" id="ARBA00022898"/>
    </source>
</evidence>
<evidence type="ECO:0000256" key="17">
    <source>
        <dbReference type="ARBA" id="ARBA00031691"/>
    </source>
</evidence>
<dbReference type="Pfam" id="PF04130">
    <property type="entry name" value="GCP_C_terminal"/>
    <property type="match status" value="1"/>
</dbReference>
<comment type="function">
    <text evidence="2">Catalyzes the synthesis of 5-aminolevulinate (ALA) from succinyl-CoA and glycine, the first and rate-limiting step in heme biosynthesis.</text>
</comment>
<evidence type="ECO:0000256" key="3">
    <source>
        <dbReference type="ARBA" id="ARBA00004245"/>
    </source>
</evidence>
<dbReference type="Gene3D" id="1.20.120.1900">
    <property type="entry name" value="Gamma-tubulin complex, C-terminal domain"/>
    <property type="match status" value="1"/>
</dbReference>
<dbReference type="STRING" id="45357.A0A2V1AQH1"/>
<evidence type="ECO:0000256" key="18">
    <source>
        <dbReference type="ARBA" id="ARBA00031945"/>
    </source>
</evidence>
<evidence type="ECO:0000256" key="21">
    <source>
        <dbReference type="SAM" id="MobiDB-lite"/>
    </source>
</evidence>
<dbReference type="GO" id="GO:0006782">
    <property type="term" value="P:protoporphyrinogen IX biosynthetic process"/>
    <property type="evidence" value="ECO:0007669"/>
    <property type="project" value="UniProtKB-UniPathway"/>
</dbReference>
<comment type="pathway">
    <text evidence="5">Porphyrin-containing compound metabolism; protoporphyrin-IX biosynthesis; 5-aminolevulinate from glycine: step 1/1.</text>
</comment>
<sequence length="1403" mass="157136">MESLTKASMKVCPFVKSRSTQALRQMSEASTLSKHARACPFMGAAIAARDYSHSSKPAAASSAPAGSASASRIPAGYSFSGSDLVSNTMEIVDRSSKEKAFDYEGFLGGEISKKRNDKSYRYFNNINRLAEEFPRAHLGSEGERVTVWCANDYLGMGTNEKTIQAMKTTLDKYGAGAGGTRNIAGHNRHAIALESELSALHKHEAALVFSSCYVANDAVLSLLGQKMKDLVIFSDELNHASMIQGIRNSRARKEVFKHNSLQDLEERLAKYPKNTPKLIAFESVYSMCGSIAPIEEICDLAEKYGALTFLDEVHAVGMYGPHGAGVAEHLNFEEHLKAGLNKIRPDSVMNRIDMVTGTLGKAYGVVGGYVTGKQSMIDWVRSFAPGFIFTTSLPPAVMAGASASIRHQRSTLSDRIAQQKNTRYVKNNFGNIGIPVIPNPSHIVPILVGNAADAKKASDLLLNKHNIYVQAINFPTVPIGEERLRITPTPGHGKEIADDLVGAVDSVFNELNLKRVSNWEREGGLCGVGQHDKPVLEHIWTDEQLALRDDDLNPNVINPEITPNAVSSGSQESPKQMVNDNSPAHFYLNRLVNSLVPSEFGAQYNKSLSNTLIAYISGEIKDSSSVLDELRAHFMRHGTEDGWNTFQSIVSSLPQQQSPEQVASYLQFLLNLVPDPKSSGPPKFSHAASSPVASSSPFNQSHGQFLSSNGRPSSQPYDENLDEESILPFLSNTLVGLDTQLFTFTDDAVRISSSLGRGSFQLLNDLCEPALIYRRLHGSVERLRGKNASPIKAAFMQVLGSKLMAYASEVTRIFHTPRSSLLSVYFDLQDSIVVLRMLSHLHQQMEELDGFQFLEETYKLTSFGDTAVKNSAKDVYDELKKPYFQYLEHWILRGELVDVSNEFFVSFNKDADHINDIIQFNRDRVPSFMGINEEDCIRILQIGKTIIFLDKFCKELEWLSAYSKHYSAYVYHQNQGLVSLSQTLLKILHQTQYGELINYFTLVVYHKYDYFEHLRNLKSIMLIGSSDFVEAINERGLTMFNEPATSLTSGKLAGLLSGAIGASSIRVMPSRFQSRIDARILDLSHGSIGWDVFTLEYKLIESPLELLLNSNNQSTHYLRLFNFLWSLRHFQFLLNKNYVDYIRLQKDYLSKLSAKSGQSTKRVLSNVRQNWFSKCLRTINLIRFRLSGLLTTLLKFLSYDLIESNFQQNIIKSVFKSNLSVDPMFTSETTRKDRKLPILDKTFAAAFAYQTSPAFSDIERIPLAGSNIVEHTIDELTAMHSKYLKSVYDCKLINEEYRGKVSREPLIDQIFAFMEILFAFLKSSEEFGSSVVSYVNLLDLSRSVESDAGVAFEGDLEHLHVRLSDLMKVMYKDLFKSNFEPRLQTFTKDLRADLDLKDLSKML</sequence>
<feature type="domain" description="Aminotransferase class I/classII large" evidence="22">
    <location>
        <begin position="145"/>
        <end position="502"/>
    </location>
</feature>
<dbReference type="InterPro" id="IPR040457">
    <property type="entry name" value="GCP_C"/>
</dbReference>
<evidence type="ECO:0000259" key="23">
    <source>
        <dbReference type="Pfam" id="PF04130"/>
    </source>
</evidence>
<evidence type="ECO:0000259" key="22">
    <source>
        <dbReference type="Pfam" id="PF00155"/>
    </source>
</evidence>
<comment type="caution">
    <text evidence="25">The sequence shown here is derived from an EMBL/GenBank/DDBJ whole genome shotgun (WGS) entry which is preliminary data.</text>
</comment>
<evidence type="ECO:0000256" key="7">
    <source>
        <dbReference type="ARBA" id="ARBA00010337"/>
    </source>
</evidence>
<dbReference type="InterPro" id="IPR015421">
    <property type="entry name" value="PyrdxlP-dep_Trfase_major"/>
</dbReference>
<evidence type="ECO:0000313" key="26">
    <source>
        <dbReference type="Proteomes" id="UP000244309"/>
    </source>
</evidence>
<comment type="catalytic activity">
    <reaction evidence="20">
        <text>succinyl-CoA + glycine + H(+) = 5-aminolevulinate + CO2 + CoA</text>
        <dbReference type="Rhea" id="RHEA:12921"/>
        <dbReference type="ChEBI" id="CHEBI:15378"/>
        <dbReference type="ChEBI" id="CHEBI:16526"/>
        <dbReference type="ChEBI" id="CHEBI:57287"/>
        <dbReference type="ChEBI" id="CHEBI:57292"/>
        <dbReference type="ChEBI" id="CHEBI:57305"/>
        <dbReference type="ChEBI" id="CHEBI:356416"/>
        <dbReference type="EC" id="2.3.1.37"/>
    </reaction>
</comment>
<comment type="cofactor">
    <cofactor evidence="1">
        <name>pyridoxal 5'-phosphate</name>
        <dbReference type="ChEBI" id="CHEBI:597326"/>
    </cofactor>
</comment>
<dbReference type="PANTHER" id="PTHR13693:SF102">
    <property type="entry name" value="2-AMINO-3-KETOBUTYRATE COENZYME A LIGASE, MITOCHONDRIAL"/>
    <property type="match status" value="1"/>
</dbReference>
<evidence type="ECO:0000313" key="25">
    <source>
        <dbReference type="EMBL" id="PVH20098.1"/>
    </source>
</evidence>
<dbReference type="InterPro" id="IPR015424">
    <property type="entry name" value="PyrdxlP-dep_Trfase"/>
</dbReference>
<evidence type="ECO:0000256" key="10">
    <source>
        <dbReference type="ARBA" id="ARBA00022490"/>
    </source>
</evidence>
<keyword evidence="10" id="KW-0963">Cytoplasm</keyword>
<keyword evidence="14" id="KW-0350">Heme biosynthesis</keyword>
<dbReference type="EC" id="2.3.1.37" evidence="8"/>
<dbReference type="GO" id="GO:0000930">
    <property type="term" value="C:gamma-tubulin complex"/>
    <property type="evidence" value="ECO:0007669"/>
    <property type="project" value="UniProtKB-ARBA"/>
</dbReference>
<evidence type="ECO:0000256" key="2">
    <source>
        <dbReference type="ARBA" id="ARBA00003076"/>
    </source>
</evidence>
<dbReference type="SUPFAM" id="SSF53383">
    <property type="entry name" value="PLP-dependent transferases"/>
    <property type="match status" value="1"/>
</dbReference>
<dbReference type="GeneID" id="37007209"/>
<dbReference type="GO" id="GO:0043015">
    <property type="term" value="F:gamma-tubulin binding"/>
    <property type="evidence" value="ECO:0007669"/>
    <property type="project" value="InterPro"/>
</dbReference>
<feature type="compositionally biased region" description="Polar residues" evidence="21">
    <location>
        <begin position="698"/>
        <end position="717"/>
    </location>
</feature>
<gene>
    <name evidence="25" type="ORF">CXQ85_001878</name>
</gene>
<dbReference type="OrthoDB" id="10263824at2759"/>
<dbReference type="Gene3D" id="3.90.1150.10">
    <property type="entry name" value="Aspartate Aminotransferase, domain 1"/>
    <property type="match status" value="1"/>
</dbReference>
<dbReference type="PROSITE" id="PS00599">
    <property type="entry name" value="AA_TRANSFER_CLASS_2"/>
    <property type="match status" value="1"/>
</dbReference>
<dbReference type="UniPathway" id="UPA00251">
    <property type="reaction ID" value="UER00375"/>
</dbReference>
<dbReference type="CDD" id="cd06454">
    <property type="entry name" value="KBL_like"/>
    <property type="match status" value="1"/>
</dbReference>
<keyword evidence="15" id="KW-0206">Cytoskeleton</keyword>
<evidence type="ECO:0000256" key="4">
    <source>
        <dbReference type="ARBA" id="ARBA00004305"/>
    </source>
</evidence>
<feature type="domain" description="Gamma tubulin complex component protein N-terminal" evidence="24">
    <location>
        <begin position="732"/>
        <end position="985"/>
    </location>
</feature>
<keyword evidence="12" id="KW-0493">Microtubule</keyword>
<dbReference type="Proteomes" id="UP000244309">
    <property type="component" value="Unassembled WGS sequence"/>
</dbReference>
<dbReference type="FunFam" id="3.40.640.10:FF:000006">
    <property type="entry name" value="5-aminolevulinate synthase, mitochondrial"/>
    <property type="match status" value="1"/>
</dbReference>
<evidence type="ECO:0000256" key="12">
    <source>
        <dbReference type="ARBA" id="ARBA00022701"/>
    </source>
</evidence>
<evidence type="ECO:0000259" key="24">
    <source>
        <dbReference type="Pfam" id="PF17681"/>
    </source>
</evidence>
<evidence type="ECO:0000256" key="14">
    <source>
        <dbReference type="ARBA" id="ARBA00023133"/>
    </source>
</evidence>
<dbReference type="InterPro" id="IPR050087">
    <property type="entry name" value="AON_synthase_class-II"/>
</dbReference>
<dbReference type="GO" id="GO:0007020">
    <property type="term" value="P:microtubule nucleation"/>
    <property type="evidence" value="ECO:0007669"/>
    <property type="project" value="UniProtKB-ARBA"/>
</dbReference>
<comment type="similarity">
    <text evidence="7">Belongs to the TUBGCP family.</text>
</comment>
<dbReference type="InterPro" id="IPR015422">
    <property type="entry name" value="PyrdxlP-dep_Trfase_small"/>
</dbReference>
<dbReference type="Gene3D" id="3.40.640.10">
    <property type="entry name" value="Type I PLP-dependent aspartate aminotransferase-like (Major domain)"/>
    <property type="match status" value="1"/>
</dbReference>
<dbReference type="GO" id="GO:0005874">
    <property type="term" value="C:microtubule"/>
    <property type="evidence" value="ECO:0007669"/>
    <property type="project" value="UniProtKB-KW"/>
</dbReference>
<evidence type="ECO:0000256" key="20">
    <source>
        <dbReference type="ARBA" id="ARBA00047654"/>
    </source>
</evidence>
<dbReference type="PANTHER" id="PTHR13693">
    <property type="entry name" value="CLASS II AMINOTRANSFERASE/8-AMINO-7-OXONONANOATE SYNTHASE"/>
    <property type="match status" value="1"/>
</dbReference>
<evidence type="ECO:0000256" key="5">
    <source>
        <dbReference type="ARBA" id="ARBA00005029"/>
    </source>
</evidence>
<evidence type="ECO:0000256" key="6">
    <source>
        <dbReference type="ARBA" id="ARBA00008392"/>
    </source>
</evidence>
<protein>
    <recommendedName>
        <fullName evidence="9">5-aminolevulinate synthase, mitochondrial</fullName>
        <ecNumber evidence="8">2.3.1.37</ecNumber>
    </recommendedName>
    <alternativeName>
        <fullName evidence="17">5-aminolevulinic acid synthase</fullName>
    </alternativeName>
    <alternativeName>
        <fullName evidence="18">Delta-ALA synthase</fullName>
    </alternativeName>
    <alternativeName>
        <fullName evidence="19">Delta-aminolevulinate synthase</fullName>
    </alternativeName>
</protein>
<dbReference type="InterPro" id="IPR004839">
    <property type="entry name" value="Aminotransferase_I/II_large"/>
</dbReference>
<dbReference type="GO" id="GO:0005816">
    <property type="term" value="C:spindle pole body"/>
    <property type="evidence" value="ECO:0007669"/>
    <property type="project" value="UniProtKB-ARBA"/>
</dbReference>
<keyword evidence="16" id="KW-0012">Acyltransferase</keyword>